<evidence type="ECO:0000256" key="2">
    <source>
        <dbReference type="SAM" id="MobiDB-lite"/>
    </source>
</evidence>
<evidence type="ECO:0000313" key="5">
    <source>
        <dbReference type="Proteomes" id="UP001201812"/>
    </source>
</evidence>
<dbReference type="EMBL" id="JAKKPZ010000001">
    <property type="protein sequence ID" value="KAI1728755.1"/>
    <property type="molecule type" value="Genomic_DNA"/>
</dbReference>
<gene>
    <name evidence="4" type="ORF">DdX_00957</name>
</gene>
<name>A0AAD4NKY6_9BILA</name>
<protein>
    <submittedName>
        <fullName evidence="4">Uncharacterized protein</fullName>
    </submittedName>
</protein>
<feature type="chain" id="PRO_5042009020" evidence="3">
    <location>
        <begin position="30"/>
        <end position="672"/>
    </location>
</feature>
<reference evidence="4" key="1">
    <citation type="submission" date="2022-01" db="EMBL/GenBank/DDBJ databases">
        <title>Genome Sequence Resource for Two Populations of Ditylenchus destructor, the Migratory Endoparasitic Phytonematode.</title>
        <authorList>
            <person name="Zhang H."/>
            <person name="Lin R."/>
            <person name="Xie B."/>
        </authorList>
    </citation>
    <scope>NUCLEOTIDE SEQUENCE</scope>
    <source>
        <strain evidence="4">BazhouSP</strain>
    </source>
</reference>
<keyword evidence="1" id="KW-0175">Coiled coil</keyword>
<proteinExistence type="predicted"/>
<evidence type="ECO:0000256" key="1">
    <source>
        <dbReference type="SAM" id="Coils"/>
    </source>
</evidence>
<feature type="region of interest" description="Disordered" evidence="2">
    <location>
        <begin position="642"/>
        <end position="672"/>
    </location>
</feature>
<feature type="compositionally biased region" description="Polar residues" evidence="2">
    <location>
        <begin position="457"/>
        <end position="475"/>
    </location>
</feature>
<keyword evidence="5" id="KW-1185">Reference proteome</keyword>
<feature type="signal peptide" evidence="3">
    <location>
        <begin position="1"/>
        <end position="29"/>
    </location>
</feature>
<comment type="caution">
    <text evidence="4">The sequence shown here is derived from an EMBL/GenBank/DDBJ whole genome shotgun (WGS) entry which is preliminary data.</text>
</comment>
<dbReference type="AlphaFoldDB" id="A0AAD4NKY6"/>
<feature type="coiled-coil region" evidence="1">
    <location>
        <begin position="615"/>
        <end position="642"/>
    </location>
</feature>
<accession>A0AAD4NKY6</accession>
<sequence length="672" mass="77846">MNGMMKSSRLLRVIVVCLQALFLFQTSQSTRDSYENTVQNPKSKLTPQPYLVDSHRDLVEHNRLRAGIIDVEKLEQLPRMLGIKSTFENGFEKYEKGPFTEEIEVLYNLLVIRCRAKNGADEVDNLIKGFRQRGEAEKYIKQTRAMLLKIKQLIRRKIVILISAEELLYKERWKYPLPRNPGNGKQNNPQNGEVILSAYFDRLAKYIPKLGFSGAIFELPTVFEVIHWKFLKDKLAPNEMYESRIIEFIKAMTALGQKLKDESIAKGRIFGVKANDSTLLAHKILLDNEDMVNGFKEQVNFYFFKFLKVKRIKDHLRTRYYKDKTSEQIPRHLWYREYGKSPLTVKAEIDLLLKRNYPAEKIVIIISTAVIKFPHDWAGENLMKSSLFNQKYVYEFCDQKSEDADKSHTKQFKISEGSTIVKVDSRYTGELKTDQGRMGFGGRGYYGFIEQRKKLSSSETKTPSTGQPRRPRNFQNIRKSIKATLQKLPFTSLRNRRPKRSANLPKSSDIDHKIRKILGEYDEASQKMVRNMYVLYTDERSPDTPKVTLVSIAYDDADKIIAFIFGKGKDGERIRDVGKELGGAAIFTVQSDGTCQGKTLVLSKAVFDKFKEETVVHYKNAHDILEEEKDKWAQEIETLESTWRDDDTMAHEESEELKEAQQIKEAQIDGER</sequence>
<keyword evidence="3" id="KW-0732">Signal</keyword>
<evidence type="ECO:0000313" key="4">
    <source>
        <dbReference type="EMBL" id="KAI1728755.1"/>
    </source>
</evidence>
<evidence type="ECO:0000256" key="3">
    <source>
        <dbReference type="SAM" id="SignalP"/>
    </source>
</evidence>
<organism evidence="4 5">
    <name type="scientific">Ditylenchus destructor</name>
    <dbReference type="NCBI Taxonomy" id="166010"/>
    <lineage>
        <taxon>Eukaryota</taxon>
        <taxon>Metazoa</taxon>
        <taxon>Ecdysozoa</taxon>
        <taxon>Nematoda</taxon>
        <taxon>Chromadorea</taxon>
        <taxon>Rhabditida</taxon>
        <taxon>Tylenchina</taxon>
        <taxon>Tylenchomorpha</taxon>
        <taxon>Sphaerularioidea</taxon>
        <taxon>Anguinidae</taxon>
        <taxon>Anguininae</taxon>
        <taxon>Ditylenchus</taxon>
    </lineage>
</organism>
<feature type="region of interest" description="Disordered" evidence="2">
    <location>
        <begin position="453"/>
        <end position="475"/>
    </location>
</feature>
<dbReference type="Proteomes" id="UP001201812">
    <property type="component" value="Unassembled WGS sequence"/>
</dbReference>